<reference evidence="1" key="1">
    <citation type="submission" date="2023-04" db="EMBL/GenBank/DDBJ databases">
        <title>Draft Genome sequencing of Naganishia species isolated from polar environments using Oxford Nanopore Technology.</title>
        <authorList>
            <person name="Leo P."/>
            <person name="Venkateswaran K."/>
        </authorList>
    </citation>
    <scope>NUCLEOTIDE SEQUENCE</scope>
    <source>
        <strain evidence="1">MNA-CCFEE 5261</strain>
    </source>
</reference>
<comment type="caution">
    <text evidence="1">The sequence shown here is derived from an EMBL/GenBank/DDBJ whole genome shotgun (WGS) entry which is preliminary data.</text>
</comment>
<name>A0ACC2VA94_9TREE</name>
<sequence>MSPNQRLSLLQGHLQRNTEPRAPEFPCLSPAERNSYFESRSAESVTMNNLLATVTPAIKSNQPPHKLVMIPGPVEFSDKVLEAMAQPPQAHTGPEFVGVFSEVLKKLRLLFGNNQKTHGGQPVVLSGSGTLGWDVLGANLLQPEEKVLCISTGFFSNSFAECMSNYVNDGNVTTLEAAVGASVPLHEIKKELELLNYKLITLTHTDTSTGVLTNIEQVAQLVRQVSPETLIAVDAVCSAGVEEIQVDNWGLDFVLTASQKAMSTPAGLSIMFLSQRYIDQSVAQKKKKPFYVLIHKWLPIMKNYENGIASYFATPSSQLVGALNTSLSEIFGVENAKDVKIDSKSKLPLELIKRFQTHQQVAKEFRQQVAHLESVCLSKADMCNGMTALYVPQGTQIASLLGKLSKDYNVNLAGGIHPQIAGRYIRIGHMGVSVTGNNAADVKVVATALQKELTGDELVAKS</sequence>
<dbReference type="Proteomes" id="UP001241377">
    <property type="component" value="Unassembled WGS sequence"/>
</dbReference>
<gene>
    <name evidence="1" type="ORF">QFC19_007244</name>
</gene>
<organism evidence="1 2">
    <name type="scientific">Naganishia cerealis</name>
    <dbReference type="NCBI Taxonomy" id="610337"/>
    <lineage>
        <taxon>Eukaryota</taxon>
        <taxon>Fungi</taxon>
        <taxon>Dikarya</taxon>
        <taxon>Basidiomycota</taxon>
        <taxon>Agaricomycotina</taxon>
        <taxon>Tremellomycetes</taxon>
        <taxon>Filobasidiales</taxon>
        <taxon>Filobasidiaceae</taxon>
        <taxon>Naganishia</taxon>
    </lineage>
</organism>
<proteinExistence type="predicted"/>
<keyword evidence="2" id="KW-1185">Reference proteome</keyword>
<evidence type="ECO:0000313" key="1">
    <source>
        <dbReference type="EMBL" id="KAJ9096280.1"/>
    </source>
</evidence>
<evidence type="ECO:0000313" key="2">
    <source>
        <dbReference type="Proteomes" id="UP001241377"/>
    </source>
</evidence>
<accession>A0ACC2VA94</accession>
<dbReference type="EMBL" id="JASBWR010000094">
    <property type="protein sequence ID" value="KAJ9096280.1"/>
    <property type="molecule type" value="Genomic_DNA"/>
</dbReference>
<protein>
    <submittedName>
        <fullName evidence="1">Uncharacterized protein</fullName>
    </submittedName>
</protein>